<sequence length="271" mass="28057">MAVRASAFLALLPVVALALPAAAAVADPAPPAIGDWNCHPTAEHPRPVVLIHGTAGGARDWRVLAPRLQAQGRCVFALDYGRDPRILLPLNAFAPMAQSLDAVGAFTEQVLAATGATQVDLVGHSQGGVLAMQIAQRLGPDAIHSVLAIAPTTHGTALDGLVDLSDGTGLRPVVDDVLRQGVCPACADQEVGSEAVDELNSAPITVPGIRYGILATRQDLVATPGGPGSFVDEPGVIDDLADDLWPGHVLEHGSLPRDPLVDDWVCAHLDD</sequence>
<feature type="chain" id="PRO_5038569017" evidence="1">
    <location>
        <begin position="24"/>
        <end position="271"/>
    </location>
</feature>
<evidence type="ECO:0000259" key="2">
    <source>
        <dbReference type="Pfam" id="PF00561"/>
    </source>
</evidence>
<comment type="caution">
    <text evidence="3">The sequence shown here is derived from an EMBL/GenBank/DDBJ whole genome shotgun (WGS) entry which is preliminary data.</text>
</comment>
<accession>A0A3M2L8E2</accession>
<keyword evidence="1" id="KW-0732">Signal</keyword>
<feature type="signal peptide" evidence="1">
    <location>
        <begin position="1"/>
        <end position="23"/>
    </location>
</feature>
<dbReference type="Proteomes" id="UP000279275">
    <property type="component" value="Unassembled WGS sequence"/>
</dbReference>
<dbReference type="Pfam" id="PF00561">
    <property type="entry name" value="Abhydrolase_1"/>
    <property type="match status" value="1"/>
</dbReference>
<proteinExistence type="predicted"/>
<evidence type="ECO:0000313" key="3">
    <source>
        <dbReference type="EMBL" id="RMI33306.1"/>
    </source>
</evidence>
<organism evidence="3 4">
    <name type="scientific">Nocardia stercoris</name>
    <dbReference type="NCBI Taxonomy" id="2483361"/>
    <lineage>
        <taxon>Bacteria</taxon>
        <taxon>Bacillati</taxon>
        <taxon>Actinomycetota</taxon>
        <taxon>Actinomycetes</taxon>
        <taxon>Mycobacteriales</taxon>
        <taxon>Nocardiaceae</taxon>
        <taxon>Nocardia</taxon>
    </lineage>
</organism>
<dbReference type="PANTHER" id="PTHR43689:SF8">
    <property type="entry name" value="ALPHA_BETA-HYDROLASES SUPERFAMILY PROTEIN"/>
    <property type="match status" value="1"/>
</dbReference>
<dbReference type="AlphaFoldDB" id="A0A3M2L8E2"/>
<protein>
    <submittedName>
        <fullName evidence="3">Alpha/beta fold hydrolase</fullName>
    </submittedName>
</protein>
<keyword evidence="4" id="KW-1185">Reference proteome</keyword>
<evidence type="ECO:0000313" key="4">
    <source>
        <dbReference type="Proteomes" id="UP000279275"/>
    </source>
</evidence>
<dbReference type="Gene3D" id="3.40.50.1820">
    <property type="entry name" value="alpha/beta hydrolase"/>
    <property type="match status" value="1"/>
</dbReference>
<dbReference type="InterPro" id="IPR029058">
    <property type="entry name" value="AB_hydrolase_fold"/>
</dbReference>
<reference evidence="3 4" key="1">
    <citation type="submission" date="2018-10" db="EMBL/GenBank/DDBJ databases">
        <title>Isolation from cow dung.</title>
        <authorList>
            <person name="Ling L."/>
        </authorList>
    </citation>
    <scope>NUCLEOTIDE SEQUENCE [LARGE SCALE GENOMIC DNA]</scope>
    <source>
        <strain evidence="3 4">NEAU-LL90</strain>
    </source>
</reference>
<gene>
    <name evidence="3" type="ORF">EBN03_09015</name>
</gene>
<dbReference type="GO" id="GO:0016787">
    <property type="term" value="F:hydrolase activity"/>
    <property type="evidence" value="ECO:0007669"/>
    <property type="project" value="UniProtKB-KW"/>
</dbReference>
<dbReference type="InterPro" id="IPR000073">
    <property type="entry name" value="AB_hydrolase_1"/>
</dbReference>
<dbReference type="PANTHER" id="PTHR43689">
    <property type="entry name" value="HYDROLASE"/>
    <property type="match status" value="1"/>
</dbReference>
<evidence type="ECO:0000256" key="1">
    <source>
        <dbReference type="SAM" id="SignalP"/>
    </source>
</evidence>
<dbReference type="SUPFAM" id="SSF53474">
    <property type="entry name" value="alpha/beta-Hydrolases"/>
    <property type="match status" value="1"/>
</dbReference>
<feature type="domain" description="AB hydrolase-1" evidence="2">
    <location>
        <begin position="47"/>
        <end position="152"/>
    </location>
</feature>
<keyword evidence="3" id="KW-0378">Hydrolase</keyword>
<name>A0A3M2L8E2_9NOCA</name>
<dbReference type="EMBL" id="RFFH01000003">
    <property type="protein sequence ID" value="RMI33306.1"/>
    <property type="molecule type" value="Genomic_DNA"/>
</dbReference>